<dbReference type="PANTHER" id="PTHR43475">
    <property type="entry name" value="METHYLTHIORIBOSE-1-PHOSPHATE ISOMERASE"/>
    <property type="match status" value="1"/>
</dbReference>
<gene>
    <name evidence="3" type="ORF">ACFQQG_03120</name>
</gene>
<sequence>MEAAVVYLRHDGKLLYWEERPPVPVGTRGETPAEMASRAIRERGLDPDSLERVRRGDPFDVADPSSLGAATPDSQSRRPLTIYPFLFECPALPSDGQPSSPAELSDTPVLWRGYDRVRPTVETVTADTTHGSATLSVRALEVLRDEASALARGESDFDTPEEIAAALVAARPTMTALANRVCRTIDNSKNRRAETVADASNTAIDRALSADEQAAATAAERVAGTRVATLSRSGTVLSALTDGKPGAVLVAESRPGGEGLAVADDLADSVETTLTSDAAFPNQLGEWDTDILLVGADAVLPDGRVVNKVGTLGATLGAAHHSVEVVVVTASDKIAPDDSFDPERRNGRFSGISAAVTCHDPTFEVVGADCYDVLLTERGVLDREQIREFAEEAMRVRSLLEE</sequence>
<dbReference type="InterPro" id="IPR000649">
    <property type="entry name" value="IF-2B-related"/>
</dbReference>
<protein>
    <submittedName>
        <fullName evidence="3">Initiation factor 2B</fullName>
    </submittedName>
</protein>
<comment type="similarity">
    <text evidence="1">Belongs to the eIF-2B alpha/beta/delta subunits family.</text>
</comment>
<dbReference type="Gene3D" id="3.40.50.10470">
    <property type="entry name" value="Translation initiation factor eif-2b, domain 2"/>
    <property type="match status" value="1"/>
</dbReference>
<dbReference type="InterPro" id="IPR042529">
    <property type="entry name" value="IF_2B-like_C"/>
</dbReference>
<dbReference type="GeneID" id="76629200"/>
<dbReference type="GO" id="GO:0003743">
    <property type="term" value="F:translation initiation factor activity"/>
    <property type="evidence" value="ECO:0007669"/>
    <property type="project" value="UniProtKB-KW"/>
</dbReference>
<comment type="caution">
    <text evidence="3">The sequence shown here is derived from an EMBL/GenBank/DDBJ whole genome shotgun (WGS) entry which is preliminary data.</text>
</comment>
<keyword evidence="3" id="KW-0648">Protein biosynthesis</keyword>
<dbReference type="SUPFAM" id="SSF100950">
    <property type="entry name" value="NagB/RpiA/CoA transferase-like"/>
    <property type="match status" value="1"/>
</dbReference>
<accession>A0ABD5VVW8</accession>
<evidence type="ECO:0000313" key="3">
    <source>
        <dbReference type="EMBL" id="MFC7057350.1"/>
    </source>
</evidence>
<evidence type="ECO:0000256" key="1">
    <source>
        <dbReference type="RuleBase" id="RU003814"/>
    </source>
</evidence>
<dbReference type="PANTHER" id="PTHR43475:SF3">
    <property type="entry name" value="TRANSLATION INITIATION FACTOR EIF-2B SUBUNIT FAMILY PROTEIN (AFU_ORTHOLOGUE AFUA_2G14290)"/>
    <property type="match status" value="1"/>
</dbReference>
<dbReference type="Proteomes" id="UP001596445">
    <property type="component" value="Unassembled WGS sequence"/>
</dbReference>
<evidence type="ECO:0000256" key="2">
    <source>
        <dbReference type="SAM" id="MobiDB-lite"/>
    </source>
</evidence>
<dbReference type="EMBL" id="JBHSZI010000001">
    <property type="protein sequence ID" value="MFC7057350.1"/>
    <property type="molecule type" value="Genomic_DNA"/>
</dbReference>
<keyword evidence="3" id="KW-0396">Initiation factor</keyword>
<organism evidence="3 4">
    <name type="scientific">Halovenus salina</name>
    <dbReference type="NCBI Taxonomy" id="1510225"/>
    <lineage>
        <taxon>Archaea</taxon>
        <taxon>Methanobacteriati</taxon>
        <taxon>Methanobacteriota</taxon>
        <taxon>Stenosarchaea group</taxon>
        <taxon>Halobacteria</taxon>
        <taxon>Halobacteriales</taxon>
        <taxon>Haloarculaceae</taxon>
        <taxon>Halovenus</taxon>
    </lineage>
</organism>
<proteinExistence type="inferred from homology"/>
<feature type="region of interest" description="Disordered" evidence="2">
    <location>
        <begin position="26"/>
        <end position="76"/>
    </location>
</feature>
<name>A0ABD5VVW8_9EURY</name>
<keyword evidence="4" id="KW-1185">Reference proteome</keyword>
<evidence type="ECO:0000313" key="4">
    <source>
        <dbReference type="Proteomes" id="UP001596445"/>
    </source>
</evidence>
<dbReference type="Pfam" id="PF01008">
    <property type="entry name" value="IF-2B"/>
    <property type="match status" value="1"/>
</dbReference>
<feature type="compositionally biased region" description="Basic and acidic residues" evidence="2">
    <location>
        <begin position="39"/>
        <end position="58"/>
    </location>
</feature>
<reference evidence="3 4" key="1">
    <citation type="journal article" date="2019" name="Int. J. Syst. Evol. Microbiol.">
        <title>The Global Catalogue of Microorganisms (GCM) 10K type strain sequencing project: providing services to taxonomists for standard genome sequencing and annotation.</title>
        <authorList>
            <consortium name="The Broad Institute Genomics Platform"/>
            <consortium name="The Broad Institute Genome Sequencing Center for Infectious Disease"/>
            <person name="Wu L."/>
            <person name="Ma J."/>
        </authorList>
    </citation>
    <scope>NUCLEOTIDE SEQUENCE [LARGE SCALE GENOMIC DNA]</scope>
    <source>
        <strain evidence="3 4">JCM 30072</strain>
    </source>
</reference>
<dbReference type="InterPro" id="IPR037171">
    <property type="entry name" value="NagB/RpiA_transferase-like"/>
</dbReference>
<dbReference type="AlphaFoldDB" id="A0ABD5VVW8"/>
<dbReference type="RefSeq" id="WP_267163094.1">
    <property type="nucleotide sequence ID" value="NZ_CP112972.1"/>
</dbReference>